<proteinExistence type="predicted"/>
<dbReference type="EMBL" id="JAAQPF010000160">
    <property type="protein sequence ID" value="KAF5712778.1"/>
    <property type="molecule type" value="Genomic_DNA"/>
</dbReference>
<feature type="region of interest" description="Disordered" evidence="1">
    <location>
        <begin position="139"/>
        <end position="231"/>
    </location>
</feature>
<dbReference type="Pfam" id="PF08457">
    <property type="entry name" value="Sfi1"/>
    <property type="match status" value="1"/>
</dbReference>
<feature type="region of interest" description="Disordered" evidence="1">
    <location>
        <begin position="969"/>
        <end position="1058"/>
    </location>
</feature>
<feature type="compositionally biased region" description="Low complexity" evidence="1">
    <location>
        <begin position="10"/>
        <end position="23"/>
    </location>
</feature>
<dbReference type="Proteomes" id="UP000532311">
    <property type="component" value="Unassembled WGS sequence"/>
</dbReference>
<evidence type="ECO:0000256" key="1">
    <source>
        <dbReference type="SAM" id="MobiDB-lite"/>
    </source>
</evidence>
<feature type="compositionally biased region" description="Polar residues" evidence="1">
    <location>
        <begin position="35"/>
        <end position="48"/>
    </location>
</feature>
<feature type="compositionally biased region" description="Low complexity" evidence="1">
    <location>
        <begin position="186"/>
        <end position="197"/>
    </location>
</feature>
<name>A0A8H5YHN2_9HYPO</name>
<feature type="compositionally biased region" description="Polar residues" evidence="1">
    <location>
        <begin position="977"/>
        <end position="997"/>
    </location>
</feature>
<feature type="region of interest" description="Disordered" evidence="1">
    <location>
        <begin position="1147"/>
        <end position="1184"/>
    </location>
</feature>
<feature type="region of interest" description="Disordered" evidence="1">
    <location>
        <begin position="1"/>
        <end position="49"/>
    </location>
</feature>
<evidence type="ECO:0000259" key="2">
    <source>
        <dbReference type="Pfam" id="PF08457"/>
    </source>
</evidence>
<gene>
    <name evidence="3" type="ORF">FGLOB1_4316</name>
</gene>
<feature type="compositionally biased region" description="Low complexity" evidence="1">
    <location>
        <begin position="140"/>
        <end position="168"/>
    </location>
</feature>
<reference evidence="3 4" key="1">
    <citation type="submission" date="2020-05" db="EMBL/GenBank/DDBJ databases">
        <title>Identification and distribution of gene clusters putatively required for synthesis of sphingolipid metabolism inhibitors in phylogenetically diverse species of the filamentous fungus Fusarium.</title>
        <authorList>
            <person name="Kim H.-S."/>
            <person name="Busman M."/>
            <person name="Brown D.W."/>
            <person name="Divon H."/>
            <person name="Uhlig S."/>
            <person name="Proctor R.H."/>
        </authorList>
    </citation>
    <scope>NUCLEOTIDE SEQUENCE [LARGE SCALE GENOMIC DNA]</scope>
    <source>
        <strain evidence="3 4">NRRL 26131</strain>
    </source>
</reference>
<accession>A0A8H5YHN2</accession>
<feature type="compositionally biased region" description="Acidic residues" evidence="1">
    <location>
        <begin position="211"/>
        <end position="228"/>
    </location>
</feature>
<evidence type="ECO:0000313" key="3">
    <source>
        <dbReference type="EMBL" id="KAF5712778.1"/>
    </source>
</evidence>
<feature type="compositionally biased region" description="Acidic residues" evidence="1">
    <location>
        <begin position="379"/>
        <end position="388"/>
    </location>
</feature>
<sequence length="1184" mass="133411">MSSDISRQGSNATSPAASMSPAAQRVVSPSDDGRSSNASRAPSSQDPYYSNEDIAALHAVVVAAQELLDSAPEPKPLPAAALFKAYDVVLPTYGIDPDSDHHLSTFVFRVGGERGDGNLLDKFQAILSRMGIILEFGDNTTASPRTSTSTSPAVSSSSRQGHSISRQQLTPQKGLQNGHATTGPTVPQSPASASPSPSVSPPEPHPHPQDELEFSETDGEDEEDEGAYEEMRKAVVSSAMNRWRSLVASRRAQPAQRIPSFPSIPEEASADVRNFEAQPFGDRPPVTGHQTATSPHVNGLEPHTQTSLKDPTDIHTRPVSAQSFMQRPLSVLSNAIRSTTSLIQGNTPQEEPFDEPSRHDDDDELPHSPVEEPPHQLQEPEEPEEPEAESSQHTQIQNPPEVHSPTTAARSNTVTKHEGTIVHHPVTQEYTRNTIPQHEQPAEEGPLTPEQQVGSEREQSKLIKQAARAREIYLASKVFNHWADRTARRLERDAVARRHMIRFRYFRSWSQAPALREPTTDHMRAAVVMKKWQRMVAQEKSLQATAIEAARAYEQRRTQRVLDTWSCHRLKHLGRQMTASRSRTRAMSKWLSQASHDKALSEAIQTQATLRLQVDAIHKWQGMVENESQLYNTARRIGDIQHSFTYLREWWDQAEVSRRAVGYRQRLMTEKASLAFDEWNLRARAQAFQWRREYLQVTRVFDRWFQCTEQNADMGRRAEEYYEEQAKSNVVKTFRQFKRDSSHMSRLGDRAQLYLGATKLLQVFDRAIKSRRDQDKQQVKRYLMGRYTQVSSARKKRNFFAAIDRWRVLAMEDRARSDLIQELRTHKDTQKAILIADAWKRQADVEQRRMQDAKLQHAEGWLEAWKVYTVDLEQRDTDAWQLWAADKQRQSLKSWSIASLQQSGQGHTAIEVQRKHERERRNRVLQYWRQRGDRIRSMAPETRAQPQSVPAAWPRGSWRALSGRRSLASRNDRGFDYSSTPLETPTRWTGQPFSMSTMMPPGSMAPLREADENDEAFSLPGDEDDELPASPSLRPASRGPGQFSGLPSTTPMAPVPSHLERDTQARDPEFDQDLASTAGPGRPGPSQRPVAARSFGVRPPNGRTIGLLPSSPEPNSPAIISRSVGARPSATRFGLPRQTTTTKFTPATRSVRIQSPRTLSATPQSRPPGLPRGDQLRGRMSTNQ</sequence>
<feature type="compositionally biased region" description="Polar residues" evidence="1">
    <location>
        <begin position="340"/>
        <end position="349"/>
    </location>
</feature>
<dbReference type="AlphaFoldDB" id="A0A8H5YHN2"/>
<feature type="region of interest" description="Disordered" evidence="1">
    <location>
        <begin position="936"/>
        <end position="955"/>
    </location>
</feature>
<feature type="compositionally biased region" description="Polar residues" evidence="1">
    <location>
        <begin position="428"/>
        <end position="437"/>
    </location>
</feature>
<dbReference type="InterPro" id="IPR013665">
    <property type="entry name" value="Sfi1_dom"/>
</dbReference>
<feature type="compositionally biased region" description="Polar residues" evidence="1">
    <location>
        <begin position="169"/>
        <end position="185"/>
    </location>
</feature>
<feature type="domain" description="Sfi1 spindle body" evidence="2">
    <location>
        <begin position="450"/>
        <end position="686"/>
    </location>
</feature>
<feature type="region of interest" description="Disordered" evidence="1">
    <location>
        <begin position="1071"/>
        <end position="1134"/>
    </location>
</feature>
<protein>
    <recommendedName>
        <fullName evidence="2">Sfi1 spindle body domain-containing protein</fullName>
    </recommendedName>
</protein>
<keyword evidence="4" id="KW-1185">Reference proteome</keyword>
<comment type="caution">
    <text evidence="3">The sequence shown here is derived from an EMBL/GenBank/DDBJ whole genome shotgun (WGS) entry which is preliminary data.</text>
</comment>
<feature type="compositionally biased region" description="Polar residues" evidence="1">
    <location>
        <begin position="391"/>
        <end position="414"/>
    </location>
</feature>
<evidence type="ECO:0000313" key="4">
    <source>
        <dbReference type="Proteomes" id="UP000532311"/>
    </source>
</evidence>
<feature type="region of interest" description="Disordered" evidence="1">
    <location>
        <begin position="246"/>
        <end position="326"/>
    </location>
</feature>
<feature type="compositionally biased region" description="Acidic residues" evidence="1">
    <location>
        <begin position="1011"/>
        <end position="1027"/>
    </location>
</feature>
<feature type="region of interest" description="Disordered" evidence="1">
    <location>
        <begin position="340"/>
        <end position="461"/>
    </location>
</feature>
<feature type="compositionally biased region" description="Basic and acidic residues" evidence="1">
    <location>
        <begin position="355"/>
        <end position="374"/>
    </location>
</feature>
<organism evidence="3 4">
    <name type="scientific">Fusarium globosum</name>
    <dbReference type="NCBI Taxonomy" id="78864"/>
    <lineage>
        <taxon>Eukaryota</taxon>
        <taxon>Fungi</taxon>
        <taxon>Dikarya</taxon>
        <taxon>Ascomycota</taxon>
        <taxon>Pezizomycotina</taxon>
        <taxon>Sordariomycetes</taxon>
        <taxon>Hypocreomycetidae</taxon>
        <taxon>Hypocreales</taxon>
        <taxon>Nectriaceae</taxon>
        <taxon>Fusarium</taxon>
        <taxon>Fusarium fujikuroi species complex</taxon>
    </lineage>
</organism>
<feature type="compositionally biased region" description="Polar residues" evidence="1">
    <location>
        <begin position="1147"/>
        <end position="1164"/>
    </location>
</feature>